<proteinExistence type="inferred from homology"/>
<dbReference type="GO" id="GO:0046872">
    <property type="term" value="F:metal ion binding"/>
    <property type="evidence" value="ECO:0007669"/>
    <property type="project" value="UniProtKB-KW"/>
</dbReference>
<dbReference type="AlphaFoldDB" id="Q2W0I6"/>
<dbReference type="PANTHER" id="PTHR37164:SF1">
    <property type="entry name" value="BACTERIOHEMERYTHRIN"/>
    <property type="match status" value="1"/>
</dbReference>
<dbReference type="PROSITE" id="PS00550">
    <property type="entry name" value="HEMERYTHRINS"/>
    <property type="match status" value="1"/>
</dbReference>
<evidence type="ECO:0000256" key="4">
    <source>
        <dbReference type="ARBA" id="ARBA00023004"/>
    </source>
</evidence>
<dbReference type="NCBIfam" id="NF033749">
    <property type="entry name" value="bact_hemeryth"/>
    <property type="match status" value="1"/>
</dbReference>
<reference evidence="6 7" key="1">
    <citation type="journal article" date="2005" name="DNA Res.">
        <title>Complete genome sequence of the facultative anaerobic magnetotactic bacterium Magnetospirillum sp. strain AMB-1.</title>
        <authorList>
            <person name="Matsunaga T."/>
            <person name="Okamura Y."/>
            <person name="Fukuda Y."/>
            <person name="Wahyudi A.T."/>
            <person name="Murase Y."/>
            <person name="Takeyama H."/>
        </authorList>
    </citation>
    <scope>NUCLEOTIDE SEQUENCE [LARGE SCALE GENOMIC DNA]</scope>
    <source>
        <strain evidence="7">ATCC 700264 / AMB-1</strain>
    </source>
</reference>
<keyword evidence="2" id="KW-0561">Oxygen transport</keyword>
<evidence type="ECO:0000313" key="7">
    <source>
        <dbReference type="Proteomes" id="UP000007058"/>
    </source>
</evidence>
<evidence type="ECO:0000256" key="3">
    <source>
        <dbReference type="ARBA" id="ARBA00022723"/>
    </source>
</evidence>
<dbReference type="Gene3D" id="1.20.120.50">
    <property type="entry name" value="Hemerythrin-like"/>
    <property type="match status" value="1"/>
</dbReference>
<protein>
    <submittedName>
        <fullName evidence="6">Hemerythrin-like protein MJ0747</fullName>
    </submittedName>
</protein>
<dbReference type="CDD" id="cd12107">
    <property type="entry name" value="Hemerythrin"/>
    <property type="match status" value="1"/>
</dbReference>
<dbReference type="EMBL" id="AP007255">
    <property type="protein sequence ID" value="BAE52639.1"/>
    <property type="molecule type" value="Genomic_DNA"/>
</dbReference>
<dbReference type="NCBIfam" id="TIGR02481">
    <property type="entry name" value="hemeryth_dom"/>
    <property type="match status" value="1"/>
</dbReference>
<dbReference type="HOGENOM" id="CLU_086902_3_1_5"/>
<keyword evidence="2" id="KW-0813">Transport</keyword>
<dbReference type="InterPro" id="IPR050669">
    <property type="entry name" value="Hemerythrin"/>
</dbReference>
<name>Q2W0I6_PARM1</name>
<feature type="domain" description="Hemerythrin-like" evidence="5">
    <location>
        <begin position="26"/>
        <end position="142"/>
    </location>
</feature>
<evidence type="ECO:0000259" key="5">
    <source>
        <dbReference type="Pfam" id="PF01814"/>
    </source>
</evidence>
<dbReference type="Pfam" id="PF01814">
    <property type="entry name" value="Hemerythrin"/>
    <property type="match status" value="1"/>
</dbReference>
<accession>Q2W0I6</accession>
<dbReference type="InterPro" id="IPR016131">
    <property type="entry name" value="Haemerythrin_Fe_BS"/>
</dbReference>
<dbReference type="STRING" id="342108.amb3835"/>
<dbReference type="GO" id="GO:0005344">
    <property type="term" value="F:oxygen carrier activity"/>
    <property type="evidence" value="ECO:0007669"/>
    <property type="project" value="UniProtKB-KW"/>
</dbReference>
<keyword evidence="7" id="KW-1185">Reference proteome</keyword>
<gene>
    <name evidence="6" type="ordered locus">amb3835</name>
</gene>
<dbReference type="InterPro" id="IPR035938">
    <property type="entry name" value="Hemerythrin-like_sf"/>
</dbReference>
<comment type="similarity">
    <text evidence="1">Belongs to the hemerythrin family.</text>
</comment>
<dbReference type="Proteomes" id="UP000007058">
    <property type="component" value="Chromosome"/>
</dbReference>
<sequence length="156" mass="17301">MGADGNAGAGDPMTSIAWSEAFSVGNSLLDSDHRILFDLLTQLFDATDTGQSRDVVGSVLSALSEYAEHHFRREEALLAASGYPDIEIHRAEHRRLEDHVRDISGRYRAGERGVLDEQVVELLKKWLTQHIQVTDKSYKPWVERTADGGTIPPSVT</sequence>
<keyword evidence="3" id="KW-0479">Metal-binding</keyword>
<dbReference type="PANTHER" id="PTHR37164">
    <property type="entry name" value="BACTERIOHEMERYTHRIN"/>
    <property type="match status" value="1"/>
</dbReference>
<dbReference type="InterPro" id="IPR012827">
    <property type="entry name" value="Hemerythrin_metal-bd"/>
</dbReference>
<organism evidence="6 7">
    <name type="scientific">Paramagnetospirillum magneticum (strain ATCC 700264 / AMB-1)</name>
    <name type="common">Magnetospirillum magneticum</name>
    <dbReference type="NCBI Taxonomy" id="342108"/>
    <lineage>
        <taxon>Bacteria</taxon>
        <taxon>Pseudomonadati</taxon>
        <taxon>Pseudomonadota</taxon>
        <taxon>Alphaproteobacteria</taxon>
        <taxon>Rhodospirillales</taxon>
        <taxon>Magnetospirillaceae</taxon>
        <taxon>Paramagnetospirillum</taxon>
    </lineage>
</organism>
<dbReference type="KEGG" id="mag:amb3835"/>
<dbReference type="SUPFAM" id="SSF47188">
    <property type="entry name" value="Hemerythrin-like"/>
    <property type="match status" value="1"/>
</dbReference>
<evidence type="ECO:0000256" key="2">
    <source>
        <dbReference type="ARBA" id="ARBA00022621"/>
    </source>
</evidence>
<evidence type="ECO:0000313" key="6">
    <source>
        <dbReference type="EMBL" id="BAE52639.1"/>
    </source>
</evidence>
<keyword evidence="4" id="KW-0408">Iron</keyword>
<dbReference type="InterPro" id="IPR012312">
    <property type="entry name" value="Hemerythrin-like"/>
</dbReference>
<evidence type="ECO:0000256" key="1">
    <source>
        <dbReference type="ARBA" id="ARBA00010587"/>
    </source>
</evidence>